<dbReference type="OrthoDB" id="3274988at2"/>
<dbReference type="InterPro" id="IPR038720">
    <property type="entry name" value="YprB_RNase_H-like_dom"/>
</dbReference>
<gene>
    <name evidence="3" type="ORF">CLAC_12080</name>
</gene>
<dbReference type="RefSeq" id="WP_053413086.1">
    <property type="nucleotide sequence ID" value="NZ_CP006841.1"/>
</dbReference>
<name>A0A0K2H3W9_9CORY</name>
<dbReference type="AlphaFoldDB" id="A0A0K2H3W9"/>
<feature type="region of interest" description="Disordered" evidence="1">
    <location>
        <begin position="34"/>
        <end position="56"/>
    </location>
</feature>
<feature type="domain" description="YprB ribonuclease H-like" evidence="2">
    <location>
        <begin position="456"/>
        <end position="600"/>
    </location>
</feature>
<protein>
    <recommendedName>
        <fullName evidence="2">YprB ribonuclease H-like domain-containing protein</fullName>
    </recommendedName>
</protein>
<keyword evidence="4" id="KW-1185">Reference proteome</keyword>
<sequence>MNELFPSADRPTLRSADLIGCRYRLGLDIQAGRTRDSRAASASRGSRMLTDAEPPRHRLPTVLASIPGLYQVEQGPDAQLETLEALARGEEVIAGAVLAHERPGPNGVYAGIDEVCTPDLLVKIDDSPSTPGPTYMPVLFVTRHLLSSPRPAKKQGRPSARAVAESVRARLLSVERLGRQGVLSRSVRQSLVEVTDRKLRHHGPDAVALGQAAALLHRLGVSSGLVGALSVTGMGLDARNIVVATEGSRVASYRMALRDARDVVAGTLNRKTQPATRWEWGQWPLAPRRIRECKNCRYQQRCLEELSRADDISLLLPGDKSRLLREAGIDTVTALARADDSTPAAGPEQRWLARARLADVPALRKVRETSAPRADVEMDIDMEAYPSDGAYLWGTWVPGEEYRGFVTWQPPGPDGLGGVAEARNFALFWEYLCRRRQQAAEQGKTFRAYCWAAEGENYWLRRTATRFAGQEFQLPERASGADGVDVDAPARTVVVPTRQEVDEFIGSEQWVDMLKVTRRQILSPVGMRLKVVAPWSGFHWRDADVDGESSLDLYRIATGVDLEYVSEQAFSGLGPDEARAMLLRYNGDDCRSVAHVRDWLESGLAVKDLPHGEDLPIP</sequence>
<dbReference type="Pfam" id="PF13482">
    <property type="entry name" value="RNase_H_2"/>
    <property type="match status" value="1"/>
</dbReference>
<evidence type="ECO:0000313" key="4">
    <source>
        <dbReference type="Proteomes" id="UP000058446"/>
    </source>
</evidence>
<evidence type="ECO:0000256" key="1">
    <source>
        <dbReference type="SAM" id="MobiDB-lite"/>
    </source>
</evidence>
<dbReference type="PATRIC" id="fig|1408189.4.peg.2437"/>
<evidence type="ECO:0000259" key="2">
    <source>
        <dbReference type="Pfam" id="PF13482"/>
    </source>
</evidence>
<reference evidence="3 4" key="1">
    <citation type="submission" date="2013-10" db="EMBL/GenBank/DDBJ databases">
        <title>Complete genome sequence of Corynebacterium lactis DSM 45799(T), isolated from raw cow milk.</title>
        <authorList>
            <person name="Ruckert C."/>
            <person name="Albersmeier A."/>
            <person name="Lipski A."/>
            <person name="Kalinowski J."/>
        </authorList>
    </citation>
    <scope>NUCLEOTIDE SEQUENCE [LARGE SCALE GENOMIC DNA]</scope>
    <source>
        <strain evidence="3 4">RW2-5</strain>
    </source>
</reference>
<evidence type="ECO:0000313" key="3">
    <source>
        <dbReference type="EMBL" id="ALA68734.1"/>
    </source>
</evidence>
<proteinExistence type="predicted"/>
<dbReference type="STRING" id="1408189.CLAC_12080"/>
<accession>A0A0K2H3W9</accession>
<organism evidence="3 4">
    <name type="scientific">Corynebacterium lactis RW2-5</name>
    <dbReference type="NCBI Taxonomy" id="1408189"/>
    <lineage>
        <taxon>Bacteria</taxon>
        <taxon>Bacillati</taxon>
        <taxon>Actinomycetota</taxon>
        <taxon>Actinomycetes</taxon>
        <taxon>Mycobacteriales</taxon>
        <taxon>Corynebacteriaceae</taxon>
        <taxon>Corynebacterium</taxon>
    </lineage>
</organism>
<dbReference type="EMBL" id="CP006841">
    <property type="protein sequence ID" value="ALA68734.1"/>
    <property type="molecule type" value="Genomic_DNA"/>
</dbReference>
<dbReference type="KEGG" id="clw:CLAC_12080"/>
<dbReference type="Proteomes" id="UP000058446">
    <property type="component" value="Chromosome"/>
</dbReference>